<name>A0A937D5Q0_9BURK</name>
<proteinExistence type="predicted"/>
<dbReference type="EMBL" id="JAEQNA010000001">
    <property type="protein sequence ID" value="MBL0418971.1"/>
    <property type="molecule type" value="Genomic_DNA"/>
</dbReference>
<protein>
    <submittedName>
        <fullName evidence="1">Uncharacterized protein</fullName>
    </submittedName>
</protein>
<dbReference type="Proteomes" id="UP000613011">
    <property type="component" value="Unassembled WGS sequence"/>
</dbReference>
<accession>A0A937D5Q0</accession>
<dbReference type="AlphaFoldDB" id="A0A937D5Q0"/>
<gene>
    <name evidence="1" type="ORF">JI739_01305</name>
</gene>
<reference evidence="1" key="1">
    <citation type="submission" date="2021-01" db="EMBL/GenBank/DDBJ databases">
        <title>Ramlibacter sp. strain AW1 16S ribosomal RNA gene Genome sequencing and assembly.</title>
        <authorList>
            <person name="Kang M."/>
        </authorList>
    </citation>
    <scope>NUCLEOTIDE SEQUENCE</scope>
    <source>
        <strain evidence="1">AW1</strain>
    </source>
</reference>
<evidence type="ECO:0000313" key="1">
    <source>
        <dbReference type="EMBL" id="MBL0418971.1"/>
    </source>
</evidence>
<sequence length="381" mass="42290">MDHKHAVRIHLPALSRATQLAVPAPRQTPPQFAPELAAIIASYEELPTRKLAVYRELAGLGRDQAIPAPQWVQLVGSDWRVLLLVPEQERTELMYAAAVTQDSIALSLVPFAQRTQKLCDMAFAREEPRRPSGERAPLRRVPLALQAHFFKAAVERDGGALRFIPPELRTRELCDLALQAHPRTAAMDVPDELWDDPLCRVFFEQPALEGSEPVPAQLIARLSDADLRELAIVNGLPLQYFTAHRLDARQTNLAIQRATEHRRAVDRSAREADAECRPRMALPGSLTTPQACLDAVVADPVNLLYVDSQLMSSALCLVAVQQNGSLLEAVPKRLASPAIYLAAVRQYPAVLRQVPSHMRTPEMQAASDAWQTLWPPRFPGL</sequence>
<keyword evidence="2" id="KW-1185">Reference proteome</keyword>
<comment type="caution">
    <text evidence="1">The sequence shown here is derived from an EMBL/GenBank/DDBJ whole genome shotgun (WGS) entry which is preliminary data.</text>
</comment>
<evidence type="ECO:0000313" key="2">
    <source>
        <dbReference type="Proteomes" id="UP000613011"/>
    </source>
</evidence>
<organism evidence="1 2">
    <name type="scientific">Ramlibacter aurantiacus</name>
    <dbReference type="NCBI Taxonomy" id="2801330"/>
    <lineage>
        <taxon>Bacteria</taxon>
        <taxon>Pseudomonadati</taxon>
        <taxon>Pseudomonadota</taxon>
        <taxon>Betaproteobacteria</taxon>
        <taxon>Burkholderiales</taxon>
        <taxon>Comamonadaceae</taxon>
        <taxon>Ramlibacter</taxon>
    </lineage>
</organism>